<dbReference type="SMART" id="SM00389">
    <property type="entry name" value="HOX"/>
    <property type="match status" value="2"/>
</dbReference>
<dbReference type="FunFam" id="1.10.10.60:FF:000064">
    <property type="entry name" value="Zinc finger homeobox protein 4"/>
    <property type="match status" value="1"/>
</dbReference>
<evidence type="ECO:0000256" key="3">
    <source>
        <dbReference type="ARBA" id="ARBA00022737"/>
    </source>
</evidence>
<evidence type="ECO:0000256" key="11">
    <source>
        <dbReference type="RuleBase" id="RU000682"/>
    </source>
</evidence>
<dbReference type="PROSITE" id="PS00028">
    <property type="entry name" value="ZINC_FINGER_C2H2_1"/>
    <property type="match status" value="1"/>
</dbReference>
<comment type="subcellular location">
    <subcellularLocation>
        <location evidence="1 10 11">Nucleus</location>
    </subcellularLocation>
</comment>
<reference evidence="15 16" key="2">
    <citation type="journal article" date="2019" name="G3 (Bethesda)">
        <title>Hybrid Assembly of the Genome of the Entomopathogenic Nematode Steinernema carpocapsae Identifies the X-Chromosome.</title>
        <authorList>
            <person name="Serra L."/>
            <person name="Macchietto M."/>
            <person name="Macias-Munoz A."/>
            <person name="McGill C.J."/>
            <person name="Rodriguez I.M."/>
            <person name="Rodriguez B."/>
            <person name="Murad R."/>
            <person name="Mortazavi A."/>
        </authorList>
    </citation>
    <scope>NUCLEOTIDE SEQUENCE [LARGE SCALE GENOMIC DNA]</scope>
    <source>
        <strain evidence="15 16">ALL</strain>
    </source>
</reference>
<keyword evidence="16" id="KW-1185">Reference proteome</keyword>
<feature type="DNA-binding region" description="Homeobox" evidence="10">
    <location>
        <begin position="461"/>
        <end position="520"/>
    </location>
</feature>
<evidence type="ECO:0000256" key="10">
    <source>
        <dbReference type="PROSITE-ProRule" id="PRU00108"/>
    </source>
</evidence>
<dbReference type="OrthoDB" id="6417226at2759"/>
<keyword evidence="6 10" id="KW-0238">DNA-binding</keyword>
<feature type="domain" description="C2H2-type" evidence="14">
    <location>
        <begin position="137"/>
        <end position="165"/>
    </location>
</feature>
<dbReference type="AlphaFoldDB" id="A0A4U5PD92"/>
<feature type="region of interest" description="Disordered" evidence="12">
    <location>
        <begin position="575"/>
        <end position="603"/>
    </location>
</feature>
<dbReference type="FunFam" id="1.10.10.60:FF:000080">
    <property type="entry name" value="Zinc finger homeobox protein 2"/>
    <property type="match status" value="1"/>
</dbReference>
<organism evidence="15 16">
    <name type="scientific">Steinernema carpocapsae</name>
    <name type="common">Entomopathogenic nematode</name>
    <dbReference type="NCBI Taxonomy" id="34508"/>
    <lineage>
        <taxon>Eukaryota</taxon>
        <taxon>Metazoa</taxon>
        <taxon>Ecdysozoa</taxon>
        <taxon>Nematoda</taxon>
        <taxon>Chromadorea</taxon>
        <taxon>Rhabditida</taxon>
        <taxon>Tylenchina</taxon>
        <taxon>Panagrolaimomorpha</taxon>
        <taxon>Strongyloidoidea</taxon>
        <taxon>Steinernematidae</taxon>
        <taxon>Steinernema</taxon>
    </lineage>
</organism>
<keyword evidence="7 10" id="KW-0371">Homeobox</keyword>
<evidence type="ECO:0000313" key="16">
    <source>
        <dbReference type="Proteomes" id="UP000298663"/>
    </source>
</evidence>
<dbReference type="PROSITE" id="PS50071">
    <property type="entry name" value="HOMEOBOX_2"/>
    <property type="match status" value="2"/>
</dbReference>
<dbReference type="STRING" id="34508.A0A4U5PD92"/>
<keyword evidence="5" id="KW-0862">Zinc</keyword>
<proteinExistence type="predicted"/>
<accession>A0A4U5PD92</accession>
<evidence type="ECO:0000259" key="14">
    <source>
        <dbReference type="PROSITE" id="PS50157"/>
    </source>
</evidence>
<feature type="domain" description="Homeobox" evidence="13">
    <location>
        <begin position="459"/>
        <end position="519"/>
    </location>
</feature>
<evidence type="ECO:0000256" key="2">
    <source>
        <dbReference type="ARBA" id="ARBA00022723"/>
    </source>
</evidence>
<dbReference type="PROSITE" id="PS00027">
    <property type="entry name" value="HOMEOBOX_1"/>
    <property type="match status" value="1"/>
</dbReference>
<evidence type="ECO:0000256" key="9">
    <source>
        <dbReference type="PROSITE-ProRule" id="PRU00042"/>
    </source>
</evidence>
<feature type="region of interest" description="Disordered" evidence="12">
    <location>
        <begin position="60"/>
        <end position="93"/>
    </location>
</feature>
<feature type="compositionally biased region" description="Basic and acidic residues" evidence="12">
    <location>
        <begin position="575"/>
        <end position="588"/>
    </location>
</feature>
<reference evidence="15 16" key="1">
    <citation type="journal article" date="2015" name="Genome Biol.">
        <title>Comparative genomics of Steinernema reveals deeply conserved gene regulatory networks.</title>
        <authorList>
            <person name="Dillman A.R."/>
            <person name="Macchietto M."/>
            <person name="Porter C.F."/>
            <person name="Rogers A."/>
            <person name="Williams B."/>
            <person name="Antoshechkin I."/>
            <person name="Lee M.M."/>
            <person name="Goodwin Z."/>
            <person name="Lu X."/>
            <person name="Lewis E.E."/>
            <person name="Goodrich-Blair H."/>
            <person name="Stock S.P."/>
            <person name="Adams B.J."/>
            <person name="Sternberg P.W."/>
            <person name="Mortazavi A."/>
        </authorList>
    </citation>
    <scope>NUCLEOTIDE SEQUENCE [LARGE SCALE GENOMIC DNA]</scope>
    <source>
        <strain evidence="15 16">ALL</strain>
    </source>
</reference>
<feature type="region of interest" description="Disordered" evidence="12">
    <location>
        <begin position="373"/>
        <end position="394"/>
    </location>
</feature>
<dbReference type="EMBL" id="AZBU02000002">
    <property type="protein sequence ID" value="TKR94300.1"/>
    <property type="molecule type" value="Genomic_DNA"/>
</dbReference>
<keyword evidence="3" id="KW-0677">Repeat</keyword>
<dbReference type="GO" id="GO:0000978">
    <property type="term" value="F:RNA polymerase II cis-regulatory region sequence-specific DNA binding"/>
    <property type="evidence" value="ECO:0007669"/>
    <property type="project" value="TreeGrafter"/>
</dbReference>
<dbReference type="InterPro" id="IPR051968">
    <property type="entry name" value="ZnFinger_Homeobox_TR"/>
</dbReference>
<dbReference type="GO" id="GO:0000981">
    <property type="term" value="F:DNA-binding transcription factor activity, RNA polymerase II-specific"/>
    <property type="evidence" value="ECO:0007669"/>
    <property type="project" value="InterPro"/>
</dbReference>
<dbReference type="PANTHER" id="PTHR45891:SF3">
    <property type="entry name" value="ZINC FINGER PROTEIN 2"/>
    <property type="match status" value="1"/>
</dbReference>
<dbReference type="PROSITE" id="PS50157">
    <property type="entry name" value="ZINC_FINGER_C2H2_2"/>
    <property type="match status" value="1"/>
</dbReference>
<evidence type="ECO:0000256" key="1">
    <source>
        <dbReference type="ARBA" id="ARBA00004123"/>
    </source>
</evidence>
<dbReference type="InterPro" id="IPR013087">
    <property type="entry name" value="Znf_C2H2_type"/>
</dbReference>
<feature type="compositionally biased region" description="Low complexity" evidence="12">
    <location>
        <begin position="267"/>
        <end position="285"/>
    </location>
</feature>
<keyword evidence="4 9" id="KW-0863">Zinc-finger</keyword>
<dbReference type="InterPro" id="IPR017970">
    <property type="entry name" value="Homeobox_CS"/>
</dbReference>
<feature type="compositionally biased region" description="Polar residues" evidence="12">
    <location>
        <begin position="60"/>
        <end position="76"/>
    </location>
</feature>
<keyword evidence="8 10" id="KW-0539">Nucleus</keyword>
<sequence>MDKQQQQSTLTMINMLNMAQLFSNMQQQQQNTPTAAQMNPFGSLCNGNSPFDFSSLLGAQNVSGQTQNPPSSNGSGVVTPAPPAEEEPKTPKTGVALRKMLEKYGLELVTQDSESAQRRKRKLDHVPDEVIPEMAQVDCKQCETTFGSIWALKAHCEEMHQSPVPTEVVDEFSDRLQRALDDMEDRDSSTENDDSCDPPEPKRIKREIKSERSSASSSPTPTSKASNGTNSDLTNQLAMMGMMGFPFLNNPFMPMMTPDFFQNMASTGSSTSASMGNGSSNSASSPAKRARTRITDEQLKVLRQYFDINNSPSENQIKEMSIKAGLPEKVIKHWFRNTLFKERQRDKDSPYNFSVPPQVSIDLDTYDKTGEAKITPLKSEPEKQGAPKTPTISAPATPADLLSTLNKAGLGSLASFALPVAANAASNISTTQQNPFTAFLNHNTEEKPTPQVSAANSVTGRRANRTRFTDFQLRTLQQFFDKQAYPKDDDLELLSRRLQLSPRVIVVWFQNARQKARKIYENQPNQENNERFLKTPGCNFQCKRCQVVFQRYYELIQHQQKLCYKDDTVAQQKDNRGVEETLSDDEKSAPGAPEPASAQPTTATATVTANVSMDLGGALAQLMSGMAAAAAGPPRTRGQRNL</sequence>
<evidence type="ECO:0000313" key="15">
    <source>
        <dbReference type="EMBL" id="TKR94300.1"/>
    </source>
</evidence>
<evidence type="ECO:0000259" key="13">
    <source>
        <dbReference type="PROSITE" id="PS50071"/>
    </source>
</evidence>
<dbReference type="Proteomes" id="UP000298663">
    <property type="component" value="Unassembled WGS sequence"/>
</dbReference>
<evidence type="ECO:0000256" key="8">
    <source>
        <dbReference type="ARBA" id="ARBA00023242"/>
    </source>
</evidence>
<evidence type="ECO:0008006" key="17">
    <source>
        <dbReference type="Google" id="ProtNLM"/>
    </source>
</evidence>
<dbReference type="CDD" id="cd00086">
    <property type="entry name" value="homeodomain"/>
    <property type="match status" value="2"/>
</dbReference>
<dbReference type="InterPro" id="IPR009057">
    <property type="entry name" value="Homeodomain-like_sf"/>
</dbReference>
<evidence type="ECO:0000256" key="5">
    <source>
        <dbReference type="ARBA" id="ARBA00022833"/>
    </source>
</evidence>
<protein>
    <recommendedName>
        <fullName evidence="17">Homeobox domain-containing protein</fullName>
    </recommendedName>
</protein>
<evidence type="ECO:0000256" key="7">
    <source>
        <dbReference type="ARBA" id="ARBA00023155"/>
    </source>
</evidence>
<evidence type="ECO:0000256" key="4">
    <source>
        <dbReference type="ARBA" id="ARBA00022771"/>
    </source>
</evidence>
<name>A0A4U5PD92_STECR</name>
<dbReference type="GO" id="GO:0005634">
    <property type="term" value="C:nucleus"/>
    <property type="evidence" value="ECO:0007669"/>
    <property type="project" value="UniProtKB-SubCell"/>
</dbReference>
<dbReference type="SMART" id="SM00355">
    <property type="entry name" value="ZnF_C2H2"/>
    <property type="match status" value="2"/>
</dbReference>
<dbReference type="PANTHER" id="PTHR45891">
    <property type="entry name" value="ZINC FINGER HOMEOBOX PROTEIN"/>
    <property type="match status" value="1"/>
</dbReference>
<feature type="compositionally biased region" description="Low complexity" evidence="12">
    <location>
        <begin position="213"/>
        <end position="226"/>
    </location>
</feature>
<feature type="compositionally biased region" description="Basic and acidic residues" evidence="12">
    <location>
        <begin position="199"/>
        <end position="212"/>
    </location>
</feature>
<dbReference type="Pfam" id="PF00046">
    <property type="entry name" value="Homeodomain"/>
    <property type="match status" value="2"/>
</dbReference>
<feature type="compositionally biased region" description="Low complexity" evidence="12">
    <location>
        <begin position="594"/>
        <end position="603"/>
    </location>
</feature>
<feature type="DNA-binding region" description="Homeobox" evidence="10">
    <location>
        <begin position="287"/>
        <end position="346"/>
    </location>
</feature>
<dbReference type="GO" id="GO:0008270">
    <property type="term" value="F:zinc ion binding"/>
    <property type="evidence" value="ECO:0007669"/>
    <property type="project" value="UniProtKB-KW"/>
</dbReference>
<feature type="region of interest" description="Disordered" evidence="12">
    <location>
        <begin position="267"/>
        <end position="291"/>
    </location>
</feature>
<dbReference type="Gene3D" id="1.10.10.60">
    <property type="entry name" value="Homeodomain-like"/>
    <property type="match status" value="2"/>
</dbReference>
<evidence type="ECO:0000256" key="12">
    <source>
        <dbReference type="SAM" id="MobiDB-lite"/>
    </source>
</evidence>
<gene>
    <name evidence="15" type="ORF">L596_008599</name>
</gene>
<dbReference type="SUPFAM" id="SSF46689">
    <property type="entry name" value="Homeodomain-like"/>
    <property type="match status" value="2"/>
</dbReference>
<evidence type="ECO:0000256" key="6">
    <source>
        <dbReference type="ARBA" id="ARBA00023125"/>
    </source>
</evidence>
<feature type="domain" description="Homeobox" evidence="13">
    <location>
        <begin position="285"/>
        <end position="345"/>
    </location>
</feature>
<keyword evidence="2" id="KW-0479">Metal-binding</keyword>
<dbReference type="InterPro" id="IPR001356">
    <property type="entry name" value="HD"/>
</dbReference>
<comment type="caution">
    <text evidence="15">The sequence shown here is derived from an EMBL/GenBank/DDBJ whole genome shotgun (WGS) entry which is preliminary data.</text>
</comment>
<feature type="region of interest" description="Disordered" evidence="12">
    <location>
        <begin position="181"/>
        <end position="232"/>
    </location>
</feature>